<dbReference type="Pfam" id="PF15645">
    <property type="entry name" value="Tox-PLDMTX"/>
    <property type="match status" value="1"/>
</dbReference>
<evidence type="ECO:0000313" key="2">
    <source>
        <dbReference type="EMBL" id="MBT9432144.1"/>
    </source>
</evidence>
<accession>A0ABS5YAV6</accession>
<feature type="domain" description="Tox-PLDMTX" evidence="1">
    <location>
        <begin position="30"/>
        <end position="122"/>
    </location>
</feature>
<dbReference type="InterPro" id="IPR028907">
    <property type="entry name" value="Tox-PLDMTX_dom"/>
</dbReference>
<protein>
    <recommendedName>
        <fullName evidence="1">Tox-PLDMTX domain-containing protein</fullName>
    </recommendedName>
</protein>
<reference evidence="2 3" key="1">
    <citation type="journal article" date="2021" name="Genome Biol. Evol.">
        <title>The evolution of interdependence in a four-way mealybug symbiosis.</title>
        <authorList>
            <person name="Garber A.I."/>
            <person name="Kupper M."/>
            <person name="Laetsch D.R."/>
            <person name="Weldon S.R."/>
            <person name="Ladinsky M.S."/>
            <person name="Bjorkman P.J."/>
            <person name="McCutcheon J.P."/>
        </authorList>
    </citation>
    <scope>NUCLEOTIDE SEQUENCE [LARGE SCALE GENOMIC DNA]</scope>
    <source>
        <strain evidence="2">SOD</strain>
    </source>
</reference>
<evidence type="ECO:0000313" key="3">
    <source>
        <dbReference type="Proteomes" id="UP000811282"/>
    </source>
</evidence>
<dbReference type="Proteomes" id="UP000811282">
    <property type="component" value="Unassembled WGS sequence"/>
</dbReference>
<proteinExistence type="predicted"/>
<evidence type="ECO:0000259" key="1">
    <source>
        <dbReference type="Pfam" id="PF15645"/>
    </source>
</evidence>
<dbReference type="RefSeq" id="WP_215669320.1">
    <property type="nucleotide sequence ID" value="NZ_JAFJYC010000001.1"/>
</dbReference>
<sequence>MQDYWMRLGNSKRQFAAFIAQHADILAPSNTHSAFDFKVIECRVLLYWVESEGYREMRHYLLVAEKEGTRYIVDPAAEKLAFLEIPTISQPFIRSEQQWLTVFHQAERETAIRYQTFSSIDAALTYRREEGFHVEEQWLIEPQDVSAIMHYDDVYGIKYSLLTSTYSPLVQQKRLGKIIRNLMIDNDMCPSN</sequence>
<dbReference type="Gene3D" id="3.10.670.10">
    <property type="entry name" value="Secreted effector protein ssei"/>
    <property type="match status" value="1"/>
</dbReference>
<organism evidence="2 3">
    <name type="scientific">Candidatus Sodalis endolongispinus</name>
    <dbReference type="NCBI Taxonomy" id="2812662"/>
    <lineage>
        <taxon>Bacteria</taxon>
        <taxon>Pseudomonadati</taxon>
        <taxon>Pseudomonadota</taxon>
        <taxon>Gammaproteobacteria</taxon>
        <taxon>Enterobacterales</taxon>
        <taxon>Bruguierivoracaceae</taxon>
        <taxon>Sodalis</taxon>
    </lineage>
</organism>
<keyword evidence="3" id="KW-1185">Reference proteome</keyword>
<comment type="caution">
    <text evidence="2">The sequence shown here is derived from an EMBL/GenBank/DDBJ whole genome shotgun (WGS) entry which is preliminary data.</text>
</comment>
<gene>
    <name evidence="2" type="ORF">JZM24_08435</name>
</gene>
<dbReference type="EMBL" id="JAFJYC010000001">
    <property type="protein sequence ID" value="MBT9432144.1"/>
    <property type="molecule type" value="Genomic_DNA"/>
</dbReference>
<name>A0ABS5YAV6_9GAMM</name>